<feature type="transmembrane region" description="Helical" evidence="1">
    <location>
        <begin position="16"/>
        <end position="49"/>
    </location>
</feature>
<evidence type="ECO:0000313" key="2">
    <source>
        <dbReference type="EMBL" id="QWZ08415.1"/>
    </source>
</evidence>
<keyword evidence="1" id="KW-1133">Transmembrane helix</keyword>
<dbReference type="EMBL" id="CP077062">
    <property type="protein sequence ID" value="QWZ08415.1"/>
    <property type="molecule type" value="Genomic_DNA"/>
</dbReference>
<keyword evidence="3" id="KW-1185">Reference proteome</keyword>
<dbReference type="RefSeq" id="WP_216939905.1">
    <property type="nucleotide sequence ID" value="NZ_CP077062.1"/>
</dbReference>
<gene>
    <name evidence="2" type="ORF">KRR39_00605</name>
</gene>
<protein>
    <submittedName>
        <fullName evidence="2">DUF5134 domain-containing protein</fullName>
    </submittedName>
</protein>
<evidence type="ECO:0000313" key="3">
    <source>
        <dbReference type="Proteomes" id="UP000683575"/>
    </source>
</evidence>
<dbReference type="Proteomes" id="UP000683575">
    <property type="component" value="Chromosome"/>
</dbReference>
<reference evidence="2" key="1">
    <citation type="submission" date="2021-06" db="EMBL/GenBank/DDBJ databases">
        <title>Complete genome sequence of Nocardioides sp. G188.</title>
        <authorList>
            <person name="Im W.-T."/>
        </authorList>
    </citation>
    <scope>NUCLEOTIDE SEQUENCE</scope>
    <source>
        <strain evidence="2">G188</strain>
    </source>
</reference>
<keyword evidence="1" id="KW-0812">Transmembrane</keyword>
<organism evidence="2 3">
    <name type="scientific">Nocardioides panacis</name>
    <dbReference type="NCBI Taxonomy" id="2849501"/>
    <lineage>
        <taxon>Bacteria</taxon>
        <taxon>Bacillati</taxon>
        <taxon>Actinomycetota</taxon>
        <taxon>Actinomycetes</taxon>
        <taxon>Propionibacteriales</taxon>
        <taxon>Nocardioidaceae</taxon>
        <taxon>Nocardioides</taxon>
    </lineage>
</organism>
<name>A0A975SZS3_9ACTN</name>
<dbReference type="Pfam" id="PF17197">
    <property type="entry name" value="DUF5134"/>
    <property type="match status" value="1"/>
</dbReference>
<dbReference type="AlphaFoldDB" id="A0A975SZS3"/>
<dbReference type="KEGG" id="nps:KRR39_00605"/>
<sequence length="154" mass="15265">MDAPVAHPRDVTAWHGASAVCMALMLVAAVPGWFAGAGTALFAAGLGWCGVQLARRTSPATYLRLGVCCLAMVLMLRPRDAGAATHAGHAGHEMAMPAAGPSAGAVLVALALLAVVVLAVREAAVASGRGTSRLGPACEGVLAGSMAVMLVGLV</sequence>
<evidence type="ECO:0000256" key="1">
    <source>
        <dbReference type="SAM" id="Phobius"/>
    </source>
</evidence>
<accession>A0A975SZS3</accession>
<feature type="transmembrane region" description="Helical" evidence="1">
    <location>
        <begin position="98"/>
        <end position="120"/>
    </location>
</feature>
<dbReference type="InterPro" id="IPR033458">
    <property type="entry name" value="DUF5134"/>
</dbReference>
<keyword evidence="1" id="KW-0472">Membrane</keyword>
<feature type="transmembrane region" description="Helical" evidence="1">
    <location>
        <begin position="61"/>
        <end position="78"/>
    </location>
</feature>
<proteinExistence type="predicted"/>